<dbReference type="PANTHER" id="PTHR45982:SF1">
    <property type="entry name" value="REGULATOR OF CHROMOSOME CONDENSATION"/>
    <property type="match status" value="1"/>
</dbReference>
<dbReference type="EMBL" id="CP012333">
    <property type="protein sequence ID" value="AKV04776.1"/>
    <property type="molecule type" value="Genomic_DNA"/>
</dbReference>
<dbReference type="STRING" id="1391654.AKJ09_11439"/>
<dbReference type="PANTHER" id="PTHR45982">
    <property type="entry name" value="REGULATOR OF CHROMOSOME CONDENSATION"/>
    <property type="match status" value="1"/>
</dbReference>
<feature type="signal peptide" evidence="2">
    <location>
        <begin position="1"/>
        <end position="27"/>
    </location>
</feature>
<organism evidence="3 4">
    <name type="scientific">Labilithrix luteola</name>
    <dbReference type="NCBI Taxonomy" id="1391654"/>
    <lineage>
        <taxon>Bacteria</taxon>
        <taxon>Pseudomonadati</taxon>
        <taxon>Myxococcota</taxon>
        <taxon>Polyangia</taxon>
        <taxon>Polyangiales</taxon>
        <taxon>Labilitrichaceae</taxon>
        <taxon>Labilithrix</taxon>
    </lineage>
</organism>
<evidence type="ECO:0008006" key="5">
    <source>
        <dbReference type="Google" id="ProtNLM"/>
    </source>
</evidence>
<reference evidence="3 4" key="1">
    <citation type="submission" date="2015-08" db="EMBL/GenBank/DDBJ databases">
        <authorList>
            <person name="Babu N.S."/>
            <person name="Beckwith C.J."/>
            <person name="Beseler K.G."/>
            <person name="Brison A."/>
            <person name="Carone J.V."/>
            <person name="Caskin T.P."/>
            <person name="Diamond M."/>
            <person name="Durham M.E."/>
            <person name="Foxe J.M."/>
            <person name="Go M."/>
            <person name="Henderson B.A."/>
            <person name="Jones I.B."/>
            <person name="McGettigan J.A."/>
            <person name="Micheletti S.J."/>
            <person name="Nasrallah M.E."/>
            <person name="Ortiz D."/>
            <person name="Piller C.R."/>
            <person name="Privatt S.R."/>
            <person name="Schneider S.L."/>
            <person name="Sharp S."/>
            <person name="Smith T.C."/>
            <person name="Stanton J.D."/>
            <person name="Ullery H.E."/>
            <person name="Wilson R.J."/>
            <person name="Serrano M.G."/>
            <person name="Buck G."/>
            <person name="Lee V."/>
            <person name="Wang Y."/>
            <person name="Carvalho R."/>
            <person name="Voegtly L."/>
            <person name="Shi R."/>
            <person name="Duckworth R."/>
            <person name="Johnson A."/>
            <person name="Loviza R."/>
            <person name="Walstead R."/>
            <person name="Shah Z."/>
            <person name="Kiflezghi M."/>
            <person name="Wade K."/>
            <person name="Ball S.L."/>
            <person name="Bradley K.W."/>
            <person name="Asai D.J."/>
            <person name="Bowman C.A."/>
            <person name="Russell D.A."/>
            <person name="Pope W.H."/>
            <person name="Jacobs-Sera D."/>
            <person name="Hendrix R.W."/>
            <person name="Hatfull G.F."/>
        </authorList>
    </citation>
    <scope>NUCLEOTIDE SEQUENCE [LARGE SCALE GENOMIC DNA]</scope>
    <source>
        <strain evidence="3 4">DSM 27648</strain>
    </source>
</reference>
<sequence>MRFTRRLLDRRAAGLAAVLCWSATVVATASCSSSERGQARFDSEDASREPAPASDATADAGTDADVTVHDAGPIDASARPVECTTAPCAVSLDTTFIATSDTRREGFCALLADGTVACWGTNAGGELGDGDDAGGSDSVTPLRVPGLSNIVKLAHTCAIDKDGASWCWGTGPFDPAEGDAAAPITVARTPVKLAIPSATAIDMSPTVICALTGGEILCWGKNATGQVAPYETAPWIARVAAQPMALPAGAPVRDLAVGAATFALRDDGTVVSWGANPPLGRVSPLSPDPYPAPIVIRDVTDIDVARTDACAVSNGTGYCWGPQTDPGYSAGRLVRALPAPVVTPEPITRIATTPTLTTSSYGTIHPEPYRWCAVGISGAAYCWGSNDSGQAGDGKTDYAWDAVKVKGLPDPVAQIKTTLEATCALLTTGKIYCWGSNFYGQLGNGKVKQPSLVPQEVVLP</sequence>
<keyword evidence="4" id="KW-1185">Reference proteome</keyword>
<dbReference type="InterPro" id="IPR009091">
    <property type="entry name" value="RCC1/BLIP-II"/>
</dbReference>
<dbReference type="Proteomes" id="UP000064967">
    <property type="component" value="Chromosome"/>
</dbReference>
<dbReference type="SUPFAM" id="SSF50985">
    <property type="entry name" value="RCC1/BLIP-II"/>
    <property type="match status" value="2"/>
</dbReference>
<evidence type="ECO:0000256" key="2">
    <source>
        <dbReference type="SAM" id="SignalP"/>
    </source>
</evidence>
<proteinExistence type="predicted"/>
<feature type="compositionally biased region" description="Basic and acidic residues" evidence="1">
    <location>
        <begin position="37"/>
        <end position="48"/>
    </location>
</feature>
<dbReference type="InterPro" id="IPR000408">
    <property type="entry name" value="Reg_chr_condens"/>
</dbReference>
<feature type="region of interest" description="Disordered" evidence="1">
    <location>
        <begin position="37"/>
        <end position="62"/>
    </location>
</feature>
<dbReference type="Pfam" id="PF13540">
    <property type="entry name" value="RCC1_2"/>
    <property type="match status" value="1"/>
</dbReference>
<dbReference type="Gene3D" id="2.130.10.30">
    <property type="entry name" value="Regulator of chromosome condensation 1/beta-lactamase-inhibitor protein II"/>
    <property type="match status" value="2"/>
</dbReference>
<evidence type="ECO:0000313" key="4">
    <source>
        <dbReference type="Proteomes" id="UP000064967"/>
    </source>
</evidence>
<evidence type="ECO:0000256" key="1">
    <source>
        <dbReference type="SAM" id="MobiDB-lite"/>
    </source>
</evidence>
<dbReference type="KEGG" id="llu:AKJ09_11439"/>
<feature type="chain" id="PRO_5005467319" description="BNR repeat domain protein" evidence="2">
    <location>
        <begin position="28"/>
        <end position="460"/>
    </location>
</feature>
<dbReference type="PROSITE" id="PS50012">
    <property type="entry name" value="RCC1_3"/>
    <property type="match status" value="1"/>
</dbReference>
<dbReference type="GO" id="GO:0005085">
    <property type="term" value="F:guanyl-nucleotide exchange factor activity"/>
    <property type="evidence" value="ECO:0007669"/>
    <property type="project" value="TreeGrafter"/>
</dbReference>
<gene>
    <name evidence="3" type="ORF">AKJ09_11439</name>
</gene>
<keyword evidence="2" id="KW-0732">Signal</keyword>
<dbReference type="PROSITE" id="PS51257">
    <property type="entry name" value="PROKAR_LIPOPROTEIN"/>
    <property type="match status" value="1"/>
</dbReference>
<name>A0A0K1QG85_9BACT</name>
<dbReference type="InterPro" id="IPR051553">
    <property type="entry name" value="Ran_GTPase-activating"/>
</dbReference>
<feature type="compositionally biased region" description="Low complexity" evidence="1">
    <location>
        <begin position="51"/>
        <end position="62"/>
    </location>
</feature>
<dbReference type="RefSeq" id="WP_146655340.1">
    <property type="nucleotide sequence ID" value="NZ_CP012333.1"/>
</dbReference>
<evidence type="ECO:0000313" key="3">
    <source>
        <dbReference type="EMBL" id="AKV04776.1"/>
    </source>
</evidence>
<dbReference type="OrthoDB" id="9758365at2"/>
<protein>
    <recommendedName>
        <fullName evidence="5">BNR repeat domain protein</fullName>
    </recommendedName>
</protein>
<accession>A0A0K1QG85</accession>
<dbReference type="GO" id="GO:0005737">
    <property type="term" value="C:cytoplasm"/>
    <property type="evidence" value="ECO:0007669"/>
    <property type="project" value="TreeGrafter"/>
</dbReference>
<dbReference type="AlphaFoldDB" id="A0A0K1QG85"/>